<dbReference type="Pfam" id="PF18723">
    <property type="entry name" value="HMUDK_hel"/>
    <property type="match status" value="1"/>
</dbReference>
<sequence>MKVQGLLDLDLDGAPSSKPASQVATFAEGLGRDSRSNGSSTGRTSTSRPARRPRSCDEGSSRTDTLWDVPLSGLTPSRPSAPPVTVAGRRLQPTPVFDTYWRFAAKRQAVYEARVAGLDGPWTDDPILSAHRFTNCYRAADRVSQFLISDVLYHGDQSPREVVFRALLFKLFNKIGTWNRLKSAVGMPSWRAFDFDAYDRVLSSALDQRQTLYSAAYVMPPPHLGEHRKHQNHLRLLELMLHDDAAEKAHAAGSLRSVYELLRSYPALGPFLAFQLTIDLNYSSVVNFPESDFVVAGPGARDGIRKCFGEAPRGAEEELIHYMVETQDEHFERLGLEFNGLAGQRPLQPIDCQNLFCEVDKYARVAHPEISGVSGRTRIKQRYRRDLASVTAWFPPKWGINQLLPSGA</sequence>
<organism evidence="3 4">
    <name type="scientific">Actinomycetospora atypica</name>
    <dbReference type="NCBI Taxonomy" id="1290095"/>
    <lineage>
        <taxon>Bacteria</taxon>
        <taxon>Bacillati</taxon>
        <taxon>Actinomycetota</taxon>
        <taxon>Actinomycetes</taxon>
        <taxon>Pseudonocardiales</taxon>
        <taxon>Pseudonocardiaceae</taxon>
        <taxon>Actinomycetospora</taxon>
    </lineage>
</organism>
<dbReference type="GO" id="GO:0016301">
    <property type="term" value="F:kinase activity"/>
    <property type="evidence" value="ECO:0007669"/>
    <property type="project" value="UniProtKB-KW"/>
</dbReference>
<accession>A0ABV9YG46</accession>
<evidence type="ECO:0000259" key="2">
    <source>
        <dbReference type="Pfam" id="PF18723"/>
    </source>
</evidence>
<protein>
    <submittedName>
        <fullName evidence="3">Nucleotide kinase domain-containing protein</fullName>
    </submittedName>
</protein>
<comment type="caution">
    <text evidence="3">The sequence shown here is derived from an EMBL/GenBank/DDBJ whole genome shotgun (WGS) entry which is preliminary data.</text>
</comment>
<gene>
    <name evidence="3" type="ORF">ACFPBZ_00830</name>
</gene>
<name>A0ABV9YG46_9PSEU</name>
<keyword evidence="3" id="KW-0808">Transferase</keyword>
<dbReference type="Proteomes" id="UP001595947">
    <property type="component" value="Unassembled WGS sequence"/>
</dbReference>
<evidence type="ECO:0000313" key="4">
    <source>
        <dbReference type="Proteomes" id="UP001595947"/>
    </source>
</evidence>
<evidence type="ECO:0000313" key="3">
    <source>
        <dbReference type="EMBL" id="MFC5060737.1"/>
    </source>
</evidence>
<feature type="compositionally biased region" description="Low complexity" evidence="1">
    <location>
        <begin position="36"/>
        <end position="48"/>
    </location>
</feature>
<dbReference type="EMBL" id="JBHSIV010000001">
    <property type="protein sequence ID" value="MFC5060737.1"/>
    <property type="molecule type" value="Genomic_DNA"/>
</dbReference>
<reference evidence="4" key="1">
    <citation type="journal article" date="2019" name="Int. J. Syst. Evol. Microbiol.">
        <title>The Global Catalogue of Microorganisms (GCM) 10K type strain sequencing project: providing services to taxonomists for standard genome sequencing and annotation.</title>
        <authorList>
            <consortium name="The Broad Institute Genomics Platform"/>
            <consortium name="The Broad Institute Genome Sequencing Center for Infectious Disease"/>
            <person name="Wu L."/>
            <person name="Ma J."/>
        </authorList>
    </citation>
    <scope>NUCLEOTIDE SEQUENCE [LARGE SCALE GENOMIC DNA]</scope>
    <source>
        <strain evidence="4">CGMCC 4.7093</strain>
    </source>
</reference>
<dbReference type="RefSeq" id="WP_378034087.1">
    <property type="nucleotide sequence ID" value="NZ_JBHSIV010000001.1"/>
</dbReference>
<feature type="domain" description="5-hmdU DNA kinase helical" evidence="2">
    <location>
        <begin position="94"/>
        <end position="372"/>
    </location>
</feature>
<feature type="region of interest" description="Disordered" evidence="1">
    <location>
        <begin position="1"/>
        <end position="88"/>
    </location>
</feature>
<proteinExistence type="predicted"/>
<evidence type="ECO:0000256" key="1">
    <source>
        <dbReference type="SAM" id="MobiDB-lite"/>
    </source>
</evidence>
<keyword evidence="4" id="KW-1185">Reference proteome</keyword>
<dbReference type="InterPro" id="IPR040684">
    <property type="entry name" value="HMUDK_hel"/>
</dbReference>
<keyword evidence="3" id="KW-0418">Kinase</keyword>